<dbReference type="SUPFAM" id="SSF56104">
    <property type="entry name" value="SAICAR synthase-like"/>
    <property type="match status" value="1"/>
</dbReference>
<evidence type="ECO:0000313" key="5">
    <source>
        <dbReference type="EMBL" id="KAF8755992.1"/>
    </source>
</evidence>
<dbReference type="CDD" id="cd17300">
    <property type="entry name" value="PIPKc_PIKfyve"/>
    <property type="match status" value="1"/>
</dbReference>
<dbReference type="InterPro" id="IPR027483">
    <property type="entry name" value="PInositol-4-P-4/5-kinase_C_sf"/>
</dbReference>
<dbReference type="InterPro" id="IPR027484">
    <property type="entry name" value="PInositol-4-P-5-kinase_N"/>
</dbReference>
<organism evidence="5 6">
    <name type="scientific">Rhizoctonia solani</name>
    <dbReference type="NCBI Taxonomy" id="456999"/>
    <lineage>
        <taxon>Eukaryota</taxon>
        <taxon>Fungi</taxon>
        <taxon>Dikarya</taxon>
        <taxon>Basidiomycota</taxon>
        <taxon>Agaricomycotina</taxon>
        <taxon>Agaricomycetes</taxon>
        <taxon>Cantharellales</taxon>
        <taxon>Ceratobasidiaceae</taxon>
        <taxon>Rhizoctonia</taxon>
    </lineage>
</organism>
<evidence type="ECO:0000256" key="3">
    <source>
        <dbReference type="PROSITE-ProRule" id="PRU00781"/>
    </source>
</evidence>
<dbReference type="GO" id="GO:0000285">
    <property type="term" value="F:1-phosphatidylinositol-3-phosphate 5-kinase activity"/>
    <property type="evidence" value="ECO:0007669"/>
    <property type="project" value="InterPro"/>
</dbReference>
<accession>A0A8H7M570</accession>
<dbReference type="PROSITE" id="PS51455">
    <property type="entry name" value="PIPK"/>
    <property type="match status" value="1"/>
</dbReference>
<keyword evidence="3" id="KW-0418">Kinase</keyword>
<dbReference type="PANTHER" id="PTHR45748:SF7">
    <property type="entry name" value="1-PHOSPHATIDYLINOSITOL 3-PHOSPHATE 5-KINASE-RELATED"/>
    <property type="match status" value="1"/>
</dbReference>
<dbReference type="Pfam" id="PF01504">
    <property type="entry name" value="PIP5K"/>
    <property type="match status" value="1"/>
</dbReference>
<keyword evidence="3" id="KW-0808">Transferase</keyword>
<dbReference type="Gene3D" id="3.30.800.10">
    <property type="entry name" value="Phosphatidylinositol Phosphate Kinase II Beta"/>
    <property type="match status" value="1"/>
</dbReference>
<dbReference type="GO" id="GO:0000329">
    <property type="term" value="C:fungal-type vacuole membrane"/>
    <property type="evidence" value="ECO:0007669"/>
    <property type="project" value="TreeGrafter"/>
</dbReference>
<dbReference type="InterPro" id="IPR002498">
    <property type="entry name" value="PInositol-4-P-4/5-kinase_core"/>
</dbReference>
<sequence length="266" mass="30063">MARALSSKHNKLAEKPEVFMPDNLSVGEAPSTWGIISHDDLPDPADVLKHPQTVSHQTYSYQSGDVTVTCKVLYAEQFQALRRSCDCDQIMIESLARCIKWDAAGGKSGSAFLRTRDERFIAKELSRQEADDMGKFAPKYFDYMSSALSEGRPSVLAKLFGFYQISLKNPMAGKSVKMNLLVMENLLYDRKFAHVYDLKGLTRGRKVRKTGRENEVLLDENLVQEHAKRILRTAIWNDTQFLEDANVMDYSMVVGVDNTKNQLVIG</sequence>
<keyword evidence="5" id="KW-0648">Protein biosynthesis</keyword>
<dbReference type="Proteomes" id="UP000614334">
    <property type="component" value="Unassembled WGS sequence"/>
</dbReference>
<protein>
    <submittedName>
        <fullName evidence="5">Translation initiation factor IF-2, N-terminal region</fullName>
    </submittedName>
</protein>
<dbReference type="GO" id="GO:0010008">
    <property type="term" value="C:endosome membrane"/>
    <property type="evidence" value="ECO:0007669"/>
    <property type="project" value="TreeGrafter"/>
</dbReference>
<dbReference type="GO" id="GO:0046854">
    <property type="term" value="P:phosphatidylinositol phosphate biosynthetic process"/>
    <property type="evidence" value="ECO:0007669"/>
    <property type="project" value="TreeGrafter"/>
</dbReference>
<keyword evidence="2 3" id="KW-0067">ATP-binding</keyword>
<dbReference type="PANTHER" id="PTHR45748">
    <property type="entry name" value="1-PHOSPHATIDYLINOSITOL 3-PHOSPHATE 5-KINASE-RELATED"/>
    <property type="match status" value="1"/>
</dbReference>
<dbReference type="InterPro" id="IPR044769">
    <property type="entry name" value="PIKfyve_PIPKc"/>
</dbReference>
<dbReference type="AlphaFoldDB" id="A0A8H7M570"/>
<keyword evidence="5" id="KW-0396">Initiation factor</keyword>
<evidence type="ECO:0000313" key="6">
    <source>
        <dbReference type="Proteomes" id="UP000614334"/>
    </source>
</evidence>
<dbReference type="SMART" id="SM00330">
    <property type="entry name" value="PIPKc"/>
    <property type="match status" value="1"/>
</dbReference>
<dbReference type="GO" id="GO:0005524">
    <property type="term" value="F:ATP binding"/>
    <property type="evidence" value="ECO:0007669"/>
    <property type="project" value="UniProtKB-UniRule"/>
</dbReference>
<name>A0A8H7M570_9AGAM</name>
<evidence type="ECO:0000256" key="1">
    <source>
        <dbReference type="ARBA" id="ARBA00022741"/>
    </source>
</evidence>
<dbReference type="GO" id="GO:0003743">
    <property type="term" value="F:translation initiation factor activity"/>
    <property type="evidence" value="ECO:0007669"/>
    <property type="project" value="UniProtKB-KW"/>
</dbReference>
<feature type="domain" description="PIPK" evidence="4">
    <location>
        <begin position="4"/>
        <end position="266"/>
    </location>
</feature>
<gene>
    <name evidence="5" type="ORF">RHS01_04753</name>
</gene>
<keyword evidence="1 3" id="KW-0547">Nucleotide-binding</keyword>
<reference evidence="5" key="1">
    <citation type="submission" date="2020-09" db="EMBL/GenBank/DDBJ databases">
        <title>Comparative genome analyses of four rice-infecting Rhizoctonia solani isolates reveal extensive enrichment of homogalacturonan modification genes.</title>
        <authorList>
            <person name="Lee D.-Y."/>
            <person name="Jeon J."/>
            <person name="Kim K.-T."/>
            <person name="Cheong K."/>
            <person name="Song H."/>
            <person name="Choi G."/>
            <person name="Ko J."/>
            <person name="Opiyo S.O."/>
            <person name="Zuo S."/>
            <person name="Madhav S."/>
            <person name="Lee Y.-H."/>
            <person name="Wang G.-L."/>
        </authorList>
    </citation>
    <scope>NUCLEOTIDE SEQUENCE</scope>
    <source>
        <strain evidence="5">AG1-IA B2</strain>
    </source>
</reference>
<evidence type="ECO:0000259" key="4">
    <source>
        <dbReference type="PROSITE" id="PS51455"/>
    </source>
</evidence>
<proteinExistence type="predicted"/>
<evidence type="ECO:0000256" key="2">
    <source>
        <dbReference type="ARBA" id="ARBA00022840"/>
    </source>
</evidence>
<dbReference type="EMBL" id="JACYCF010000007">
    <property type="protein sequence ID" value="KAF8755992.1"/>
    <property type="molecule type" value="Genomic_DNA"/>
</dbReference>
<comment type="caution">
    <text evidence="5">The sequence shown here is derived from an EMBL/GenBank/DDBJ whole genome shotgun (WGS) entry which is preliminary data.</text>
</comment>
<dbReference type="Gene3D" id="3.30.810.10">
    <property type="entry name" value="2-Layer Sandwich"/>
    <property type="match status" value="1"/>
</dbReference>